<name>A0A139SX34_9GAMM</name>
<dbReference type="Gene3D" id="3.10.450.530">
    <property type="entry name" value="Ribonuclease toxin, BrnT, of type II toxin-antitoxin system"/>
    <property type="match status" value="1"/>
</dbReference>
<organism evidence="1 2">
    <name type="scientific">Ventosimonas gracilis</name>
    <dbReference type="NCBI Taxonomy" id="1680762"/>
    <lineage>
        <taxon>Bacteria</taxon>
        <taxon>Pseudomonadati</taxon>
        <taxon>Pseudomonadota</taxon>
        <taxon>Gammaproteobacteria</taxon>
        <taxon>Pseudomonadales</taxon>
        <taxon>Ventosimonadaceae</taxon>
        <taxon>Ventosimonas</taxon>
    </lineage>
</organism>
<dbReference type="InterPro" id="IPR038573">
    <property type="entry name" value="BrnT_sf"/>
</dbReference>
<comment type="caution">
    <text evidence="1">The sequence shown here is derived from an EMBL/GenBank/DDBJ whole genome shotgun (WGS) entry which is preliminary data.</text>
</comment>
<dbReference type="EMBL" id="LSZO01000036">
    <property type="protein sequence ID" value="KXU39177.1"/>
    <property type="molecule type" value="Genomic_DNA"/>
</dbReference>
<evidence type="ECO:0000313" key="2">
    <source>
        <dbReference type="Proteomes" id="UP000072660"/>
    </source>
</evidence>
<keyword evidence="2" id="KW-1185">Reference proteome</keyword>
<dbReference type="AlphaFoldDB" id="A0A139SX34"/>
<accession>A0A139SX34</accession>
<sequence>MFVEIDYDPKKNATNIEERGLPFDKARELDFDNAVTFQDTRKVYPEVRYVSLSMLGTRLHVLCFTPIEGGIRVISFRKANPREVKRYERAHAING</sequence>
<dbReference type="Proteomes" id="UP000072660">
    <property type="component" value="Unassembled WGS sequence"/>
</dbReference>
<dbReference type="InterPro" id="IPR007460">
    <property type="entry name" value="BrnT_toxin"/>
</dbReference>
<protein>
    <recommendedName>
        <fullName evidence="3">BrnT family toxin</fullName>
    </recommendedName>
</protein>
<evidence type="ECO:0000313" key="1">
    <source>
        <dbReference type="EMBL" id="KXU39177.1"/>
    </source>
</evidence>
<reference evidence="1 2" key="1">
    <citation type="submission" date="2016-02" db="EMBL/GenBank/DDBJ databases">
        <authorList>
            <person name="Wen L."/>
            <person name="He K."/>
            <person name="Yang H."/>
        </authorList>
    </citation>
    <scope>NUCLEOTIDE SEQUENCE [LARGE SCALE GENOMIC DNA]</scope>
    <source>
        <strain evidence="1 2">CV58</strain>
    </source>
</reference>
<evidence type="ECO:0008006" key="3">
    <source>
        <dbReference type="Google" id="ProtNLM"/>
    </source>
</evidence>
<gene>
    <name evidence="1" type="ORF">AXE65_09980</name>
</gene>
<proteinExistence type="predicted"/>
<dbReference type="Pfam" id="PF04365">
    <property type="entry name" value="BrnT_toxin"/>
    <property type="match status" value="1"/>
</dbReference>